<name>A0AAE0XS46_9GAST</name>
<protein>
    <submittedName>
        <fullName evidence="1">Uncharacterized protein</fullName>
    </submittedName>
</protein>
<dbReference type="SUPFAM" id="SSF56672">
    <property type="entry name" value="DNA/RNA polymerases"/>
    <property type="match status" value="1"/>
</dbReference>
<organism evidence="1 2">
    <name type="scientific">Elysia crispata</name>
    <name type="common">lettuce slug</name>
    <dbReference type="NCBI Taxonomy" id="231223"/>
    <lineage>
        <taxon>Eukaryota</taxon>
        <taxon>Metazoa</taxon>
        <taxon>Spiralia</taxon>
        <taxon>Lophotrochozoa</taxon>
        <taxon>Mollusca</taxon>
        <taxon>Gastropoda</taxon>
        <taxon>Heterobranchia</taxon>
        <taxon>Euthyneura</taxon>
        <taxon>Panpulmonata</taxon>
        <taxon>Sacoglossa</taxon>
        <taxon>Placobranchoidea</taxon>
        <taxon>Plakobranchidae</taxon>
        <taxon>Elysia</taxon>
    </lineage>
</organism>
<dbReference type="Proteomes" id="UP001283361">
    <property type="component" value="Unassembled WGS sequence"/>
</dbReference>
<dbReference type="InterPro" id="IPR043502">
    <property type="entry name" value="DNA/RNA_pol_sf"/>
</dbReference>
<gene>
    <name evidence="1" type="ORF">RRG08_040401</name>
</gene>
<evidence type="ECO:0000313" key="2">
    <source>
        <dbReference type="Proteomes" id="UP001283361"/>
    </source>
</evidence>
<dbReference type="Pfam" id="PF05380">
    <property type="entry name" value="Peptidase_A17"/>
    <property type="match status" value="1"/>
</dbReference>
<sequence>MLDNFNKEIKWNGERYTVKLPWKDTSCKETLMNNKTQALSRLNSLSKKLNKNPDMEARYDAILEDLQKNGIIGEIQKKYEETSNPTFYLPRRPVVREASTSTKVRPVFDASCKGENGIFLNNCMNSGPNRIPNLAQTLLRFRRWRTRTVEELTNNLYVDDWLTGADTEQELINLKTEATQILNEGGFPLDKWTSNSGMMRESVRKSFNEHVEVPCTKILGISWITDEDSFSFETVQLERTVLFTKRKLPSMIARMFDPLELATPFTITLKIIFLDIWKRGLDWDEILPAEYQDRMKKWIDGMTEMINLKIPRRISAIPWNDIEEKELSVFTDASGKVSGWYVYLKTTTDKSSVSSLMLLKRPMDGAST</sequence>
<dbReference type="PANTHER" id="PTHR47331">
    <property type="entry name" value="PHD-TYPE DOMAIN-CONTAINING PROTEIN"/>
    <property type="match status" value="1"/>
</dbReference>
<dbReference type="EMBL" id="JAWDGP010007732">
    <property type="protein sequence ID" value="KAK3707081.1"/>
    <property type="molecule type" value="Genomic_DNA"/>
</dbReference>
<dbReference type="InterPro" id="IPR008042">
    <property type="entry name" value="Retrotrans_Pao"/>
</dbReference>
<proteinExistence type="predicted"/>
<accession>A0AAE0XS46</accession>
<comment type="caution">
    <text evidence="1">The sequence shown here is derived from an EMBL/GenBank/DDBJ whole genome shotgun (WGS) entry which is preliminary data.</text>
</comment>
<dbReference type="PANTHER" id="PTHR47331:SF1">
    <property type="entry name" value="GAG-LIKE PROTEIN"/>
    <property type="match status" value="1"/>
</dbReference>
<keyword evidence="2" id="KW-1185">Reference proteome</keyword>
<dbReference type="AlphaFoldDB" id="A0AAE0XS46"/>
<evidence type="ECO:0000313" key="1">
    <source>
        <dbReference type="EMBL" id="KAK3707081.1"/>
    </source>
</evidence>
<reference evidence="1" key="1">
    <citation type="journal article" date="2023" name="G3 (Bethesda)">
        <title>A reference genome for the long-term kleptoplast-retaining sea slug Elysia crispata morphotype clarki.</title>
        <authorList>
            <person name="Eastman K.E."/>
            <person name="Pendleton A.L."/>
            <person name="Shaikh M.A."/>
            <person name="Suttiyut T."/>
            <person name="Ogas R."/>
            <person name="Tomko P."/>
            <person name="Gavelis G."/>
            <person name="Widhalm J.R."/>
            <person name="Wisecaver J.H."/>
        </authorList>
    </citation>
    <scope>NUCLEOTIDE SEQUENCE</scope>
    <source>
        <strain evidence="1">ECLA1</strain>
    </source>
</reference>